<evidence type="ECO:0000313" key="2">
    <source>
        <dbReference type="Proteomes" id="UP000177625"/>
    </source>
</evidence>
<dbReference type="AlphaFoldDB" id="A0A1E1M4Q4"/>
<name>A0A1E1M4Q4_RHYSE</name>
<sequence>MVRAAFGEWIGTSSASAASKPIRTDNINTSFSVSTLKASIRATAPGLPQELPSVWCPVPVPRDTDSFRDLSTMLSLKRQQLEWCFVAFIGLERLYLLLLDIVVLPGRPARCTLLS</sequence>
<organism evidence="1 2">
    <name type="scientific">Rhynchosporium secalis</name>
    <name type="common">Barley scald fungus</name>
    <dbReference type="NCBI Taxonomy" id="38038"/>
    <lineage>
        <taxon>Eukaryota</taxon>
        <taxon>Fungi</taxon>
        <taxon>Dikarya</taxon>
        <taxon>Ascomycota</taxon>
        <taxon>Pezizomycotina</taxon>
        <taxon>Leotiomycetes</taxon>
        <taxon>Helotiales</taxon>
        <taxon>Ploettnerulaceae</taxon>
        <taxon>Rhynchosporium</taxon>
    </lineage>
</organism>
<protein>
    <submittedName>
        <fullName evidence="1">Uncharacterized protein</fullName>
    </submittedName>
</protein>
<gene>
    <name evidence="1" type="ORF">RSE6_04187</name>
</gene>
<dbReference type="Proteomes" id="UP000177625">
    <property type="component" value="Unassembled WGS sequence"/>
</dbReference>
<dbReference type="EMBL" id="FJVC01000158">
    <property type="protein sequence ID" value="CZT44061.1"/>
    <property type="molecule type" value="Genomic_DNA"/>
</dbReference>
<reference evidence="2" key="1">
    <citation type="submission" date="2016-03" db="EMBL/GenBank/DDBJ databases">
        <authorList>
            <person name="Guldener U."/>
        </authorList>
    </citation>
    <scope>NUCLEOTIDE SEQUENCE [LARGE SCALE GENOMIC DNA]</scope>
</reference>
<keyword evidence="2" id="KW-1185">Reference proteome</keyword>
<proteinExistence type="predicted"/>
<evidence type="ECO:0000313" key="1">
    <source>
        <dbReference type="EMBL" id="CZT44061.1"/>
    </source>
</evidence>
<accession>A0A1E1M4Q4</accession>